<dbReference type="InterPro" id="IPR052337">
    <property type="entry name" value="SAT4-like"/>
</dbReference>
<sequence>MVTFLTECSPISLAWQVVPTISECAKAPQTVIVMGGTNILTDLLLMLIPLPVVFRTQLPWRTKVQLCGVFSIGVFVILVSVLRIKFVLADNSQQNKLLWAELECFAAAIVANGPILYGLYRYRHIAIERTRTTTSGNQSGHFSSHAQTSTSTRDAKDKESNVGIKMSRLSRNSTSWFRLADEGPPDKNVDPYLVNARVAAERTLSLRQDNMSLHDIRQTITNDEYDEPAFQGIQRTVEVRQEARSLRSVDILSIAENGAVKYDIYSQGMPSGTSGRPG</sequence>
<comment type="subcellular location">
    <subcellularLocation>
        <location evidence="1">Membrane</location>
        <topology evidence="1">Multi-pass membrane protein</topology>
    </subcellularLocation>
</comment>
<dbReference type="PANTHER" id="PTHR33048">
    <property type="entry name" value="PTH11-LIKE INTEGRAL MEMBRANE PROTEIN (AFU_ORTHOLOGUE AFUA_5G11245)"/>
    <property type="match status" value="1"/>
</dbReference>
<comment type="similarity">
    <text evidence="5">Belongs to the SAT4 family.</text>
</comment>
<evidence type="ECO:0000256" key="5">
    <source>
        <dbReference type="ARBA" id="ARBA00038359"/>
    </source>
</evidence>
<proteinExistence type="inferred from homology"/>
<evidence type="ECO:0000256" key="7">
    <source>
        <dbReference type="SAM" id="Phobius"/>
    </source>
</evidence>
<evidence type="ECO:0000313" key="9">
    <source>
        <dbReference type="EMBL" id="RDW89139.1"/>
    </source>
</evidence>
<dbReference type="Pfam" id="PF20684">
    <property type="entry name" value="Fung_rhodopsin"/>
    <property type="match status" value="1"/>
</dbReference>
<evidence type="ECO:0000259" key="8">
    <source>
        <dbReference type="Pfam" id="PF20684"/>
    </source>
</evidence>
<dbReference type="STRING" id="1849047.A0A3D8SS44"/>
<organism evidence="9 10">
    <name type="scientific">Coleophoma cylindrospora</name>
    <dbReference type="NCBI Taxonomy" id="1849047"/>
    <lineage>
        <taxon>Eukaryota</taxon>
        <taxon>Fungi</taxon>
        <taxon>Dikarya</taxon>
        <taxon>Ascomycota</taxon>
        <taxon>Pezizomycotina</taxon>
        <taxon>Leotiomycetes</taxon>
        <taxon>Helotiales</taxon>
        <taxon>Dermateaceae</taxon>
        <taxon>Coleophoma</taxon>
    </lineage>
</organism>
<feature type="region of interest" description="Disordered" evidence="6">
    <location>
        <begin position="133"/>
        <end position="160"/>
    </location>
</feature>
<reference evidence="9 10" key="1">
    <citation type="journal article" date="2018" name="IMA Fungus">
        <title>IMA Genome-F 9: Draft genome sequence of Annulohypoxylon stygium, Aspergillus mulundensis, Berkeleyomyces basicola (syn. Thielaviopsis basicola), Ceratocystis smalleyi, two Cercospora beticola strains, Coleophoma cylindrospora, Fusarium fracticaudum, Phialophora cf. hyalina, and Morchella septimelata.</title>
        <authorList>
            <person name="Wingfield B.D."/>
            <person name="Bills G.F."/>
            <person name="Dong Y."/>
            <person name="Huang W."/>
            <person name="Nel W.J."/>
            <person name="Swalarsk-Parry B.S."/>
            <person name="Vaghefi N."/>
            <person name="Wilken P.M."/>
            <person name="An Z."/>
            <person name="de Beer Z.W."/>
            <person name="De Vos L."/>
            <person name="Chen L."/>
            <person name="Duong T.A."/>
            <person name="Gao Y."/>
            <person name="Hammerbacher A."/>
            <person name="Kikkert J.R."/>
            <person name="Li Y."/>
            <person name="Li H."/>
            <person name="Li K."/>
            <person name="Li Q."/>
            <person name="Liu X."/>
            <person name="Ma X."/>
            <person name="Naidoo K."/>
            <person name="Pethybridge S.J."/>
            <person name="Sun J."/>
            <person name="Steenkamp E.T."/>
            <person name="van der Nest M.A."/>
            <person name="van Wyk S."/>
            <person name="Wingfield M.J."/>
            <person name="Xiong C."/>
            <person name="Yue Q."/>
            <person name="Zhang X."/>
        </authorList>
    </citation>
    <scope>NUCLEOTIDE SEQUENCE [LARGE SCALE GENOMIC DNA]</scope>
    <source>
        <strain evidence="9 10">BP6252</strain>
    </source>
</reference>
<evidence type="ECO:0000256" key="4">
    <source>
        <dbReference type="ARBA" id="ARBA00023136"/>
    </source>
</evidence>
<dbReference type="Proteomes" id="UP000256645">
    <property type="component" value="Unassembled WGS sequence"/>
</dbReference>
<accession>A0A3D8SS44</accession>
<keyword evidence="10" id="KW-1185">Reference proteome</keyword>
<feature type="compositionally biased region" description="Polar residues" evidence="6">
    <location>
        <begin position="133"/>
        <end position="152"/>
    </location>
</feature>
<keyword evidence="2 7" id="KW-0812">Transmembrane</keyword>
<feature type="transmembrane region" description="Helical" evidence="7">
    <location>
        <begin position="98"/>
        <end position="120"/>
    </location>
</feature>
<dbReference type="AlphaFoldDB" id="A0A3D8SS44"/>
<evidence type="ECO:0000256" key="2">
    <source>
        <dbReference type="ARBA" id="ARBA00022692"/>
    </source>
</evidence>
<feature type="transmembrane region" description="Helical" evidence="7">
    <location>
        <begin position="31"/>
        <end position="54"/>
    </location>
</feature>
<dbReference type="PANTHER" id="PTHR33048:SF47">
    <property type="entry name" value="INTEGRAL MEMBRANE PROTEIN-RELATED"/>
    <property type="match status" value="1"/>
</dbReference>
<dbReference type="EMBL" id="PDLM01000001">
    <property type="protein sequence ID" value="RDW89139.1"/>
    <property type="molecule type" value="Genomic_DNA"/>
</dbReference>
<feature type="domain" description="Rhodopsin" evidence="8">
    <location>
        <begin position="3"/>
        <end position="119"/>
    </location>
</feature>
<evidence type="ECO:0000256" key="3">
    <source>
        <dbReference type="ARBA" id="ARBA00022989"/>
    </source>
</evidence>
<feature type="transmembrane region" description="Helical" evidence="7">
    <location>
        <begin position="66"/>
        <end position="86"/>
    </location>
</feature>
<evidence type="ECO:0000313" key="10">
    <source>
        <dbReference type="Proteomes" id="UP000256645"/>
    </source>
</evidence>
<evidence type="ECO:0000256" key="1">
    <source>
        <dbReference type="ARBA" id="ARBA00004141"/>
    </source>
</evidence>
<dbReference type="InterPro" id="IPR049326">
    <property type="entry name" value="Rhodopsin_dom_fungi"/>
</dbReference>
<dbReference type="GO" id="GO:0016020">
    <property type="term" value="C:membrane"/>
    <property type="evidence" value="ECO:0007669"/>
    <property type="project" value="UniProtKB-SubCell"/>
</dbReference>
<keyword evidence="3 7" id="KW-1133">Transmembrane helix</keyword>
<comment type="caution">
    <text evidence="9">The sequence shown here is derived from an EMBL/GenBank/DDBJ whole genome shotgun (WGS) entry which is preliminary data.</text>
</comment>
<gene>
    <name evidence="9" type="ORF">BP6252_01171</name>
</gene>
<name>A0A3D8SS44_9HELO</name>
<evidence type="ECO:0000256" key="6">
    <source>
        <dbReference type="SAM" id="MobiDB-lite"/>
    </source>
</evidence>
<protein>
    <recommendedName>
        <fullName evidence="8">Rhodopsin domain-containing protein</fullName>
    </recommendedName>
</protein>
<keyword evidence="4 7" id="KW-0472">Membrane</keyword>
<dbReference type="OrthoDB" id="5378633at2759"/>